<feature type="compositionally biased region" description="Basic and acidic residues" evidence="1">
    <location>
        <begin position="1"/>
        <end position="21"/>
    </location>
</feature>
<sequence length="202" mass="22427">MTPEQIREAYGRQVEKIRNRQDLTPQAKQVAMARAHRDASARIAAARDADRQQYETRKEQLEKRLFGNRELSGTDALSARDARERAATYTHPDEALAAYKRAERDGDRDMMRALGSWAADQAALPILGDAWRPLVETHATATPGYAANLEELRSLREPGTYDDATYVTPAVPSELGRMSPQQVNTLADSELTVYGNDAPEAA</sequence>
<dbReference type="RefSeq" id="WP_190898515.1">
    <property type="nucleotide sequence ID" value="NZ_AP023439.1"/>
</dbReference>
<dbReference type="AlphaFoldDB" id="A0A7G1NF29"/>
<feature type="region of interest" description="Disordered" evidence="1">
    <location>
        <begin position="1"/>
        <end position="25"/>
    </location>
</feature>
<dbReference type="Proteomes" id="UP000516373">
    <property type="component" value="Chromosome"/>
</dbReference>
<dbReference type="EMBL" id="AP023439">
    <property type="protein sequence ID" value="BCL20296.1"/>
    <property type="molecule type" value="Genomic_DNA"/>
</dbReference>
<dbReference type="KEGG" id="stui:GCM10017668_21390"/>
<organism evidence="2 3">
    <name type="scientific">Streptomyces tuirus</name>
    <dbReference type="NCBI Taxonomy" id="68278"/>
    <lineage>
        <taxon>Bacteria</taxon>
        <taxon>Bacillati</taxon>
        <taxon>Actinomycetota</taxon>
        <taxon>Actinomycetes</taxon>
        <taxon>Kitasatosporales</taxon>
        <taxon>Streptomycetaceae</taxon>
        <taxon>Streptomyces</taxon>
    </lineage>
</organism>
<accession>A0A7G1NF29</accession>
<evidence type="ECO:0000313" key="2">
    <source>
        <dbReference type="EMBL" id="BCL20296.1"/>
    </source>
</evidence>
<gene>
    <name evidence="2" type="ORF">GCM10017668_21390</name>
</gene>
<reference evidence="2 3" key="1">
    <citation type="journal article" date="2014" name="Int. J. Syst. Evol. Microbiol.">
        <title>Complete genome sequence of Corynebacterium casei LMG S-19264T (=DSM 44701T), isolated from a smear-ripened cheese.</title>
        <authorList>
            <consortium name="US DOE Joint Genome Institute (JGI-PGF)"/>
            <person name="Walter F."/>
            <person name="Albersmeier A."/>
            <person name="Kalinowski J."/>
            <person name="Ruckert C."/>
        </authorList>
    </citation>
    <scope>NUCLEOTIDE SEQUENCE [LARGE SCALE GENOMIC DNA]</scope>
    <source>
        <strain evidence="2 3">JCM 4255</strain>
    </source>
</reference>
<proteinExistence type="predicted"/>
<name>A0A7G1NF29_9ACTN</name>
<evidence type="ECO:0000256" key="1">
    <source>
        <dbReference type="SAM" id="MobiDB-lite"/>
    </source>
</evidence>
<protein>
    <submittedName>
        <fullName evidence="2">Uncharacterized protein</fullName>
    </submittedName>
</protein>
<evidence type="ECO:0000313" key="3">
    <source>
        <dbReference type="Proteomes" id="UP000516373"/>
    </source>
</evidence>